<organism evidence="2 3">
    <name type="scientific">Rhodococcus wratislaviensis</name>
    <name type="common">Tsukamurella wratislaviensis</name>
    <dbReference type="NCBI Taxonomy" id="44752"/>
    <lineage>
        <taxon>Bacteria</taxon>
        <taxon>Bacillati</taxon>
        <taxon>Actinomycetota</taxon>
        <taxon>Actinomycetes</taxon>
        <taxon>Mycobacteriales</taxon>
        <taxon>Nocardiaceae</taxon>
        <taxon>Rhodococcus</taxon>
    </lineage>
</organism>
<feature type="transmembrane region" description="Helical" evidence="1">
    <location>
        <begin position="20"/>
        <end position="42"/>
    </location>
</feature>
<gene>
    <name evidence="2" type="ORF">Rhow_008548</name>
</gene>
<name>A0A402CKT0_RHOWR</name>
<comment type="caution">
    <text evidence="2">The sequence shown here is derived from an EMBL/GenBank/DDBJ whole genome shotgun (WGS) entry which is preliminary data.</text>
</comment>
<dbReference type="InterPro" id="IPR036291">
    <property type="entry name" value="NAD(P)-bd_dom_sf"/>
</dbReference>
<sequence length="50" mass="5077">MYSEAAPSIPLGRVGTESEFAAIAIFLLSAKAAYITGTAINLDSGESASL</sequence>
<dbReference type="Proteomes" id="UP000287519">
    <property type="component" value="Unassembled WGS sequence"/>
</dbReference>
<dbReference type="Pfam" id="PF13561">
    <property type="entry name" value="adh_short_C2"/>
    <property type="match status" value="1"/>
</dbReference>
<evidence type="ECO:0000313" key="2">
    <source>
        <dbReference type="EMBL" id="GCE44250.1"/>
    </source>
</evidence>
<evidence type="ECO:0000313" key="3">
    <source>
        <dbReference type="Proteomes" id="UP000287519"/>
    </source>
</evidence>
<protein>
    <submittedName>
        <fullName evidence="2">3-oxoacyl-[acyl-carrier protein] reductase</fullName>
    </submittedName>
</protein>
<dbReference type="SUPFAM" id="SSF51735">
    <property type="entry name" value="NAD(P)-binding Rossmann-fold domains"/>
    <property type="match status" value="1"/>
</dbReference>
<keyword evidence="3" id="KW-1185">Reference proteome</keyword>
<accession>A0A402CKT0</accession>
<proteinExistence type="predicted"/>
<dbReference type="OrthoDB" id="9797020at2"/>
<keyword evidence="1" id="KW-0472">Membrane</keyword>
<keyword evidence="1" id="KW-0812">Transmembrane</keyword>
<dbReference type="Gene3D" id="3.40.50.720">
    <property type="entry name" value="NAD(P)-binding Rossmann-like Domain"/>
    <property type="match status" value="1"/>
</dbReference>
<dbReference type="EMBL" id="BHYM01000089">
    <property type="protein sequence ID" value="GCE44250.1"/>
    <property type="molecule type" value="Genomic_DNA"/>
</dbReference>
<evidence type="ECO:0000256" key="1">
    <source>
        <dbReference type="SAM" id="Phobius"/>
    </source>
</evidence>
<dbReference type="AlphaFoldDB" id="A0A402CKT0"/>
<dbReference type="InterPro" id="IPR002347">
    <property type="entry name" value="SDR_fam"/>
</dbReference>
<keyword evidence="1" id="KW-1133">Transmembrane helix</keyword>
<reference evidence="2 3" key="1">
    <citation type="submission" date="2018-11" db="EMBL/GenBank/DDBJ databases">
        <title>Microbial catabolism of amino acid.</title>
        <authorList>
            <person name="Hibi M."/>
            <person name="Ogawa J."/>
        </authorList>
    </citation>
    <scope>NUCLEOTIDE SEQUENCE [LARGE SCALE GENOMIC DNA]</scope>
    <source>
        <strain evidence="2 3">C31-06</strain>
    </source>
</reference>